<dbReference type="SUPFAM" id="SSF142906">
    <property type="entry name" value="YjbR-like"/>
    <property type="match status" value="1"/>
</dbReference>
<dbReference type="OrthoDB" id="9804614at2"/>
<evidence type="ECO:0000313" key="2">
    <source>
        <dbReference type="Proteomes" id="UP000184171"/>
    </source>
</evidence>
<accession>A0A1M6ILP8</accession>
<protein>
    <submittedName>
        <fullName evidence="1">Predicted DNA-binding protein, MmcQ/YjbR family</fullName>
    </submittedName>
</protein>
<proteinExistence type="predicted"/>
<keyword evidence="1" id="KW-0238">DNA-binding</keyword>
<gene>
    <name evidence="1" type="ORF">SAMN02745165_02159</name>
</gene>
<dbReference type="EMBL" id="FQZT01000007">
    <property type="protein sequence ID" value="SHJ35317.1"/>
    <property type="molecule type" value="Genomic_DNA"/>
</dbReference>
<dbReference type="GO" id="GO:0003677">
    <property type="term" value="F:DNA binding"/>
    <property type="evidence" value="ECO:0007669"/>
    <property type="project" value="UniProtKB-KW"/>
</dbReference>
<dbReference type="PANTHER" id="PTHR35145:SF1">
    <property type="entry name" value="CYTOPLASMIC PROTEIN"/>
    <property type="match status" value="1"/>
</dbReference>
<sequence>MDFEALRGYLLSKPGAAEDFPFDRVSLVLKVGGKMFAIVATQKDPLWINLKCDPVRAEVLRDQYGAVQPGWHMNKRHWNTLVLDGSVPDEEIKMMIDDSYELVVRGLPKAKRPQ</sequence>
<dbReference type="Proteomes" id="UP000184171">
    <property type="component" value="Unassembled WGS sequence"/>
</dbReference>
<reference evidence="1 2" key="1">
    <citation type="submission" date="2016-11" db="EMBL/GenBank/DDBJ databases">
        <authorList>
            <person name="Jaros S."/>
            <person name="Januszkiewicz K."/>
            <person name="Wedrychowicz H."/>
        </authorList>
    </citation>
    <scope>NUCLEOTIDE SEQUENCE [LARGE SCALE GENOMIC DNA]</scope>
    <source>
        <strain evidence="1 2">DSM 5091</strain>
    </source>
</reference>
<dbReference type="InterPro" id="IPR038056">
    <property type="entry name" value="YjbR-like_sf"/>
</dbReference>
<evidence type="ECO:0000313" key="1">
    <source>
        <dbReference type="EMBL" id="SHJ35317.1"/>
    </source>
</evidence>
<dbReference type="RefSeq" id="WP_072908739.1">
    <property type="nucleotide sequence ID" value="NZ_FQZT01000007.1"/>
</dbReference>
<organism evidence="1 2">
    <name type="scientific">Malonomonas rubra DSM 5091</name>
    <dbReference type="NCBI Taxonomy" id="1122189"/>
    <lineage>
        <taxon>Bacteria</taxon>
        <taxon>Pseudomonadati</taxon>
        <taxon>Thermodesulfobacteriota</taxon>
        <taxon>Desulfuromonadia</taxon>
        <taxon>Desulfuromonadales</taxon>
        <taxon>Geopsychrobacteraceae</taxon>
        <taxon>Malonomonas</taxon>
    </lineage>
</organism>
<dbReference type="InterPro" id="IPR007351">
    <property type="entry name" value="YjbR"/>
</dbReference>
<dbReference type="Gene3D" id="3.90.1150.30">
    <property type="match status" value="1"/>
</dbReference>
<dbReference type="PANTHER" id="PTHR35145">
    <property type="entry name" value="CYTOPLASMIC PROTEIN-RELATED"/>
    <property type="match status" value="1"/>
</dbReference>
<dbReference type="STRING" id="1122189.SAMN02745165_02159"/>
<dbReference type="AlphaFoldDB" id="A0A1M6ILP8"/>
<name>A0A1M6ILP8_MALRU</name>
<dbReference type="InterPro" id="IPR058532">
    <property type="entry name" value="YjbR/MT2646/Rv2570-like"/>
</dbReference>
<keyword evidence="2" id="KW-1185">Reference proteome</keyword>
<dbReference type="Pfam" id="PF04237">
    <property type="entry name" value="YjbR"/>
    <property type="match status" value="1"/>
</dbReference>